<name>A0A226DF16_FOLCA</name>
<dbReference type="Proteomes" id="UP000198287">
    <property type="component" value="Unassembled WGS sequence"/>
</dbReference>
<protein>
    <submittedName>
        <fullName evidence="6">HRAS-like suppressor 2</fullName>
    </submittedName>
</protein>
<dbReference type="OrthoDB" id="421951at2759"/>
<keyword evidence="7" id="KW-1185">Reference proteome</keyword>
<dbReference type="STRING" id="158441.A0A226DF16"/>
<gene>
    <name evidence="6" type="ORF">Fcan01_21195</name>
</gene>
<reference evidence="6 7" key="1">
    <citation type="submission" date="2015-12" db="EMBL/GenBank/DDBJ databases">
        <title>The genome of Folsomia candida.</title>
        <authorList>
            <person name="Faddeeva A."/>
            <person name="Derks M.F."/>
            <person name="Anvar Y."/>
            <person name="Smit S."/>
            <person name="Van Straalen N."/>
            <person name="Roelofs D."/>
        </authorList>
    </citation>
    <scope>NUCLEOTIDE SEQUENCE [LARGE SCALE GENOMIC DNA]</scope>
    <source>
        <strain evidence="6 7">VU population</strain>
        <tissue evidence="6">Whole body</tissue>
    </source>
</reference>
<dbReference type="Gene3D" id="3.90.1720.10">
    <property type="entry name" value="endopeptidase domain like (from Nostoc punctiforme)"/>
    <property type="match status" value="1"/>
</dbReference>
<dbReference type="GO" id="GO:0004623">
    <property type="term" value="F:phospholipase A2 activity"/>
    <property type="evidence" value="ECO:0007669"/>
    <property type="project" value="TreeGrafter"/>
</dbReference>
<evidence type="ECO:0000313" key="7">
    <source>
        <dbReference type="Proteomes" id="UP000198287"/>
    </source>
</evidence>
<comment type="similarity">
    <text evidence="1">Belongs to the H-rev107 family.</text>
</comment>
<dbReference type="GO" id="GO:0016410">
    <property type="term" value="F:N-acyltransferase activity"/>
    <property type="evidence" value="ECO:0007669"/>
    <property type="project" value="TreeGrafter"/>
</dbReference>
<dbReference type="InterPro" id="IPR051496">
    <property type="entry name" value="H-rev107_PLA/AT"/>
</dbReference>
<accession>A0A226DF16</accession>
<dbReference type="PANTHER" id="PTHR13943:SF77">
    <property type="entry name" value="LRAT DOMAIN-CONTAINING PROTEIN"/>
    <property type="match status" value="1"/>
</dbReference>
<proteinExistence type="inferred from homology"/>
<dbReference type="Pfam" id="PF04970">
    <property type="entry name" value="LRAT"/>
    <property type="match status" value="1"/>
</dbReference>
<dbReference type="PANTHER" id="PTHR13943">
    <property type="entry name" value="HRAS-LIKE SUPPRESSOR - RELATED"/>
    <property type="match status" value="1"/>
</dbReference>
<dbReference type="GO" id="GO:0005737">
    <property type="term" value="C:cytoplasm"/>
    <property type="evidence" value="ECO:0007669"/>
    <property type="project" value="TreeGrafter"/>
</dbReference>
<organism evidence="6 7">
    <name type="scientific">Folsomia candida</name>
    <name type="common">Springtail</name>
    <dbReference type="NCBI Taxonomy" id="158441"/>
    <lineage>
        <taxon>Eukaryota</taxon>
        <taxon>Metazoa</taxon>
        <taxon>Ecdysozoa</taxon>
        <taxon>Arthropoda</taxon>
        <taxon>Hexapoda</taxon>
        <taxon>Collembola</taxon>
        <taxon>Entomobryomorpha</taxon>
        <taxon>Isotomoidea</taxon>
        <taxon>Isotomidae</taxon>
        <taxon>Proisotominae</taxon>
        <taxon>Folsomia</taxon>
    </lineage>
</organism>
<evidence type="ECO:0000256" key="4">
    <source>
        <dbReference type="ARBA" id="ARBA00023098"/>
    </source>
</evidence>
<evidence type="ECO:0000256" key="2">
    <source>
        <dbReference type="ARBA" id="ARBA00022679"/>
    </source>
</evidence>
<keyword evidence="3" id="KW-0378">Hydrolase</keyword>
<evidence type="ECO:0000256" key="3">
    <source>
        <dbReference type="ARBA" id="ARBA00022801"/>
    </source>
</evidence>
<dbReference type="AlphaFoldDB" id="A0A226DF16"/>
<dbReference type="GO" id="GO:0070292">
    <property type="term" value="P:N-acylphosphatidylethanolamine metabolic process"/>
    <property type="evidence" value="ECO:0007669"/>
    <property type="project" value="TreeGrafter"/>
</dbReference>
<keyword evidence="2" id="KW-0808">Transferase</keyword>
<feature type="domain" description="LRAT" evidence="5">
    <location>
        <begin position="47"/>
        <end position="155"/>
    </location>
</feature>
<dbReference type="EMBL" id="LNIX01000020">
    <property type="protein sequence ID" value="OXA44165.1"/>
    <property type="molecule type" value="Genomic_DNA"/>
</dbReference>
<evidence type="ECO:0000259" key="5">
    <source>
        <dbReference type="Pfam" id="PF04970"/>
    </source>
</evidence>
<dbReference type="InterPro" id="IPR007053">
    <property type="entry name" value="LRAT_dom"/>
</dbReference>
<keyword evidence="4" id="KW-0443">Lipid metabolism</keyword>
<evidence type="ECO:0000313" key="6">
    <source>
        <dbReference type="EMBL" id="OXA44165.1"/>
    </source>
</evidence>
<evidence type="ECO:0000256" key="1">
    <source>
        <dbReference type="ARBA" id="ARBA00007824"/>
    </source>
</evidence>
<comment type="caution">
    <text evidence="6">The sequence shown here is derived from an EMBL/GenBank/DDBJ whole genome shotgun (WGS) entry which is preliminary data.</text>
</comment>
<dbReference type="GO" id="GO:0008970">
    <property type="term" value="F:phospholipase A1 activity"/>
    <property type="evidence" value="ECO:0007669"/>
    <property type="project" value="TreeGrafter"/>
</dbReference>
<sequence>MQEIMARLKAAQLNTSDGSMVEPLFLDIWAVDKFFEYNHHKGTIVPQLEAGDEIWLKKETQGYSHVLLYIGNSEVVHVSDVQKSGLSLGKTIICRDKLEDVAKDKLIGCRKTNGLSPEKRDEIVTRALKDVGKFFPYLLTTDNCEHQVKYWISGVKDYRWIVSTQASHYYFKYNEDKLSVTG</sequence>